<comment type="caution">
    <text evidence="1">The sequence shown here is derived from an EMBL/GenBank/DDBJ whole genome shotgun (WGS) entry which is preliminary data.</text>
</comment>
<evidence type="ECO:0000313" key="1">
    <source>
        <dbReference type="EMBL" id="KAJ8686174.1"/>
    </source>
</evidence>
<reference evidence="1" key="1">
    <citation type="submission" date="2023-04" db="EMBL/GenBank/DDBJ databases">
        <title>A chromosome-level genome assembly of the parasitoid wasp Eretmocerus hayati.</title>
        <authorList>
            <person name="Zhong Y."/>
            <person name="Liu S."/>
            <person name="Liu Y."/>
        </authorList>
    </citation>
    <scope>NUCLEOTIDE SEQUENCE</scope>
    <source>
        <strain evidence="1">ZJU_SS_LIU_2023</strain>
    </source>
</reference>
<sequence>MRAVAGLRLTLILLLFSTTTGRAGSKGQQSAMGMKDLSQLGELHSVLRQASNASAEPGIAGAGQGDASVSATKQGPCKCALGVCSCCSRVLLNFWKQRACVNVTYDPDEFAFTAKLSMNDQLLFKRTVSGKNPRPVCVPVPRIPAIRACVRFYNIYFQGRNVHACVNMEGKFRDTVLFKVGMDCLRLGSNGVALVKPEDGGGIGAVELLPDNQTGETNAAYEEDYDGYDDYDDGDDDDDFFGLR</sequence>
<protein>
    <submittedName>
        <fullName evidence="1">Uncharacterized protein</fullName>
    </submittedName>
</protein>
<proteinExistence type="predicted"/>
<name>A0ACC2PS78_9HYME</name>
<keyword evidence="2" id="KW-1185">Reference proteome</keyword>
<dbReference type="Proteomes" id="UP001239111">
    <property type="component" value="Chromosome 1"/>
</dbReference>
<organism evidence="1 2">
    <name type="scientific">Eretmocerus hayati</name>
    <dbReference type="NCBI Taxonomy" id="131215"/>
    <lineage>
        <taxon>Eukaryota</taxon>
        <taxon>Metazoa</taxon>
        <taxon>Ecdysozoa</taxon>
        <taxon>Arthropoda</taxon>
        <taxon>Hexapoda</taxon>
        <taxon>Insecta</taxon>
        <taxon>Pterygota</taxon>
        <taxon>Neoptera</taxon>
        <taxon>Endopterygota</taxon>
        <taxon>Hymenoptera</taxon>
        <taxon>Apocrita</taxon>
        <taxon>Proctotrupomorpha</taxon>
        <taxon>Chalcidoidea</taxon>
        <taxon>Aphelinidae</taxon>
        <taxon>Aphelininae</taxon>
        <taxon>Eretmocerus</taxon>
    </lineage>
</organism>
<evidence type="ECO:0000313" key="2">
    <source>
        <dbReference type="Proteomes" id="UP001239111"/>
    </source>
</evidence>
<dbReference type="EMBL" id="CM056741">
    <property type="protein sequence ID" value="KAJ8686174.1"/>
    <property type="molecule type" value="Genomic_DNA"/>
</dbReference>
<gene>
    <name evidence="1" type="ORF">QAD02_021968</name>
</gene>
<accession>A0ACC2PS78</accession>